<keyword evidence="2" id="KW-1185">Reference proteome</keyword>
<organism evidence="1 2">
    <name type="scientific">Natronorubrum sulfidifaciens JCM 14089</name>
    <dbReference type="NCBI Taxonomy" id="1230460"/>
    <lineage>
        <taxon>Archaea</taxon>
        <taxon>Methanobacteriati</taxon>
        <taxon>Methanobacteriota</taxon>
        <taxon>Stenosarchaea group</taxon>
        <taxon>Halobacteria</taxon>
        <taxon>Halobacteriales</taxon>
        <taxon>Natrialbaceae</taxon>
        <taxon>Natronorubrum</taxon>
    </lineage>
</organism>
<evidence type="ECO:0000313" key="2">
    <source>
        <dbReference type="Proteomes" id="UP000011661"/>
    </source>
</evidence>
<name>L9WMQ2_9EURY</name>
<dbReference type="EMBL" id="AOHX01000001">
    <property type="protein sequence ID" value="ELY49608.1"/>
    <property type="molecule type" value="Genomic_DNA"/>
</dbReference>
<proteinExistence type="predicted"/>
<comment type="caution">
    <text evidence="1">The sequence shown here is derived from an EMBL/GenBank/DDBJ whole genome shotgun (WGS) entry which is preliminary data.</text>
</comment>
<dbReference type="eggNOG" id="arCOG10859">
    <property type="taxonomic scope" value="Archaea"/>
</dbReference>
<dbReference type="Proteomes" id="UP000011661">
    <property type="component" value="Unassembled WGS sequence"/>
</dbReference>
<protein>
    <submittedName>
        <fullName evidence="1">Uncharacterized protein</fullName>
    </submittedName>
</protein>
<dbReference type="PATRIC" id="fig|1230460.4.peg.48"/>
<sequence>MIVDAPIETLYKGSDGRYYTDHQLTKRLESERWKRCIRQQEPDRQLVETSDGCLLLLTATDVLPEWAELRIDDRGARVVDTRGPRPK</sequence>
<dbReference type="AlphaFoldDB" id="L9WMQ2"/>
<accession>L9WMQ2</accession>
<reference evidence="1 2" key="1">
    <citation type="journal article" date="2014" name="PLoS Genet.">
        <title>Phylogenetically driven sequencing of extremely halophilic archaea reveals strategies for static and dynamic osmo-response.</title>
        <authorList>
            <person name="Becker E.A."/>
            <person name="Seitzer P.M."/>
            <person name="Tritt A."/>
            <person name="Larsen D."/>
            <person name="Krusor M."/>
            <person name="Yao A.I."/>
            <person name="Wu D."/>
            <person name="Madern D."/>
            <person name="Eisen J.A."/>
            <person name="Darling A.E."/>
            <person name="Facciotti M.T."/>
        </authorList>
    </citation>
    <scope>NUCLEOTIDE SEQUENCE [LARGE SCALE GENOMIC DNA]</scope>
    <source>
        <strain evidence="1 2">JCM 14089</strain>
    </source>
</reference>
<gene>
    <name evidence="1" type="ORF">C495_00225</name>
</gene>
<evidence type="ECO:0000313" key="1">
    <source>
        <dbReference type="EMBL" id="ELY49608.1"/>
    </source>
</evidence>